<dbReference type="PANTHER" id="PTHR33221">
    <property type="entry name" value="WINGED HELIX-TURN-HELIX TRANSCRIPTIONAL REGULATOR, RRF2 FAMILY"/>
    <property type="match status" value="1"/>
</dbReference>
<dbReference type="NCBIfam" id="TIGR00738">
    <property type="entry name" value="rrf2_super"/>
    <property type="match status" value="1"/>
</dbReference>
<dbReference type="GO" id="GO:0003677">
    <property type="term" value="F:DNA binding"/>
    <property type="evidence" value="ECO:0007669"/>
    <property type="project" value="UniProtKB-KW"/>
</dbReference>
<evidence type="ECO:0000256" key="1">
    <source>
        <dbReference type="ARBA" id="ARBA00023125"/>
    </source>
</evidence>
<dbReference type="Pfam" id="PF02082">
    <property type="entry name" value="Rrf2"/>
    <property type="match status" value="1"/>
</dbReference>
<dbReference type="PANTHER" id="PTHR33221:SF5">
    <property type="entry name" value="HTH-TYPE TRANSCRIPTIONAL REGULATOR ISCR"/>
    <property type="match status" value="1"/>
</dbReference>
<dbReference type="PROSITE" id="PS01332">
    <property type="entry name" value="HTH_RRF2_1"/>
    <property type="match status" value="1"/>
</dbReference>
<proteinExistence type="predicted"/>
<dbReference type="AlphaFoldDB" id="A0A0M2UVE1"/>
<keyword evidence="1" id="KW-0238">DNA-binding</keyword>
<dbReference type="EMBL" id="LAQJ01000226">
    <property type="protein sequence ID" value="KKO18956.1"/>
    <property type="molecule type" value="Genomic_DNA"/>
</dbReference>
<keyword evidence="3" id="KW-1185">Reference proteome</keyword>
<dbReference type="InterPro" id="IPR036388">
    <property type="entry name" value="WH-like_DNA-bd_sf"/>
</dbReference>
<dbReference type="InterPro" id="IPR000944">
    <property type="entry name" value="Tscrpt_reg_Rrf2"/>
</dbReference>
<name>A0A0M2UVE1_9BACT</name>
<dbReference type="Proteomes" id="UP000034954">
    <property type="component" value="Unassembled WGS sequence"/>
</dbReference>
<dbReference type="SUPFAM" id="SSF46785">
    <property type="entry name" value="Winged helix' DNA-binding domain"/>
    <property type="match status" value="1"/>
</dbReference>
<dbReference type="GO" id="GO:0005829">
    <property type="term" value="C:cytosol"/>
    <property type="evidence" value="ECO:0007669"/>
    <property type="project" value="TreeGrafter"/>
</dbReference>
<dbReference type="PROSITE" id="PS51197">
    <property type="entry name" value="HTH_RRF2_2"/>
    <property type="match status" value="1"/>
</dbReference>
<evidence type="ECO:0000313" key="2">
    <source>
        <dbReference type="EMBL" id="KKO18956.1"/>
    </source>
</evidence>
<organism evidence="2 3">
    <name type="scientific">Candidatus Brocadia fulgida</name>
    <dbReference type="NCBI Taxonomy" id="380242"/>
    <lineage>
        <taxon>Bacteria</taxon>
        <taxon>Pseudomonadati</taxon>
        <taxon>Planctomycetota</taxon>
        <taxon>Candidatus Brocadiia</taxon>
        <taxon>Candidatus Brocadiales</taxon>
        <taxon>Candidatus Brocadiaceae</taxon>
        <taxon>Candidatus Brocadia</taxon>
    </lineage>
</organism>
<evidence type="ECO:0000313" key="3">
    <source>
        <dbReference type="Proteomes" id="UP000034954"/>
    </source>
</evidence>
<sequence>MKLSKKSDYALRAMIYLSMNYRKGAIQIKEISTNERIPQKFLENILLILRKVGILNSKIGLKGGYELARSPDLITLGEVIRALDGAIAPLDCVSKMSYKPCSEEVTCVIRGVMIDIRNAITDVLDRMTFADMCNRVKESIESKESGVLTYTI</sequence>
<accession>A0A0M2UVE1</accession>
<reference evidence="2 3" key="1">
    <citation type="journal article" date="2013" name="BMC Microbiol.">
        <title>Identification of the type II cytochrome c maturation pathway in anammox bacteria by comparative genomics.</title>
        <authorList>
            <person name="Ferousi C."/>
            <person name="Speth D.R."/>
            <person name="Reimann J."/>
            <person name="Op den Camp H.J."/>
            <person name="Allen J.W."/>
            <person name="Keltjens J.T."/>
            <person name="Jetten M.S."/>
        </authorList>
    </citation>
    <scope>NUCLEOTIDE SEQUENCE [LARGE SCALE GENOMIC DNA]</scope>
    <source>
        <strain evidence="2">RU1</strain>
    </source>
</reference>
<dbReference type="Gene3D" id="1.10.10.10">
    <property type="entry name" value="Winged helix-like DNA-binding domain superfamily/Winged helix DNA-binding domain"/>
    <property type="match status" value="1"/>
</dbReference>
<protein>
    <submittedName>
        <fullName evidence="2">Transcriptional regulator</fullName>
    </submittedName>
</protein>
<dbReference type="InterPro" id="IPR036390">
    <property type="entry name" value="WH_DNA-bd_sf"/>
</dbReference>
<dbReference type="GO" id="GO:0003700">
    <property type="term" value="F:DNA-binding transcription factor activity"/>
    <property type="evidence" value="ECO:0007669"/>
    <property type="project" value="TreeGrafter"/>
</dbReference>
<comment type="caution">
    <text evidence="2">The sequence shown here is derived from an EMBL/GenBank/DDBJ whole genome shotgun (WGS) entry which is preliminary data.</text>
</comment>
<dbReference type="InterPro" id="IPR030489">
    <property type="entry name" value="TR_Rrf2-type_CS"/>
</dbReference>
<gene>
    <name evidence="2" type="ORF">BROFUL_02349</name>
</gene>